<dbReference type="GO" id="GO:0043171">
    <property type="term" value="P:peptide catabolic process"/>
    <property type="evidence" value="ECO:0007669"/>
    <property type="project" value="TreeGrafter"/>
</dbReference>
<dbReference type="GO" id="GO:0005737">
    <property type="term" value="C:cytoplasm"/>
    <property type="evidence" value="ECO:0007669"/>
    <property type="project" value="TreeGrafter"/>
</dbReference>
<accession>A0A1H1T345</accession>
<dbReference type="PANTHER" id="PTHR11533:SF174">
    <property type="entry name" value="PUROMYCIN-SENSITIVE AMINOPEPTIDASE-RELATED"/>
    <property type="match status" value="1"/>
</dbReference>
<keyword evidence="5" id="KW-1185">Reference proteome</keyword>
<dbReference type="InterPro" id="IPR042097">
    <property type="entry name" value="Aminopeptidase_N-like_N_sf"/>
</dbReference>
<dbReference type="GO" id="GO:0008270">
    <property type="term" value="F:zinc ion binding"/>
    <property type="evidence" value="ECO:0007669"/>
    <property type="project" value="InterPro"/>
</dbReference>
<name>A0A1H1T345_9MICO</name>
<evidence type="ECO:0000256" key="1">
    <source>
        <dbReference type="SAM" id="MobiDB-lite"/>
    </source>
</evidence>
<dbReference type="InterPro" id="IPR050344">
    <property type="entry name" value="Peptidase_M1_aminopeptidases"/>
</dbReference>
<dbReference type="Gene3D" id="1.10.390.10">
    <property type="entry name" value="Neutral Protease Domain 2"/>
    <property type="match status" value="1"/>
</dbReference>
<dbReference type="CDD" id="cd09603">
    <property type="entry name" value="M1_APN_like"/>
    <property type="match status" value="1"/>
</dbReference>
<dbReference type="GO" id="GO:0070006">
    <property type="term" value="F:metalloaminopeptidase activity"/>
    <property type="evidence" value="ECO:0007669"/>
    <property type="project" value="TreeGrafter"/>
</dbReference>
<dbReference type="GO" id="GO:0016020">
    <property type="term" value="C:membrane"/>
    <property type="evidence" value="ECO:0007669"/>
    <property type="project" value="TreeGrafter"/>
</dbReference>
<dbReference type="PANTHER" id="PTHR11533">
    <property type="entry name" value="PROTEASE M1 ZINC METALLOPROTEASE"/>
    <property type="match status" value="1"/>
</dbReference>
<gene>
    <name evidence="4" type="ORF">SAMN04489752_1947</name>
</gene>
<dbReference type="EMBL" id="LT629766">
    <property type="protein sequence ID" value="SDS54614.1"/>
    <property type="molecule type" value="Genomic_DNA"/>
</dbReference>
<proteinExistence type="predicted"/>
<sequence>MLDTYTQGVGSADLHIDHYDLDLDYRIGPNRLSARAVLKGRVLTDTSAIVLDLTGLRVTKASVNGRKARFASRGKKLRLTTPALKSDQPVVIDIGYAGNPEPAIGTWGDIGWEELEDGVLVAGQPVGASTWFPCNDHPSNKAQYRISVLVESEYTVVSNGSLTKKTRKAGRTRWTYESTTPLATYLATVQIGRYKYGQIPLSSRATRFGAAMLGAAKDAAAGSARDALSSAARGVAGAAGTDVSVHEASGRRTTHSRTESPVPLGVYAGDHWDVAVERLGVQHGMMNLFIECFGPYPFDVYDVVVTDDVLEIPLESQPLSVLGPNHLGPEWEAERLMAHEMAHQWFGNSLTPSRWKDIWLNEGFACYAEWLWSEESGRASADERARQWWEDLSAQPQDILLGDPGGPDMFDDRVYKRGALCLHALRLELGDADFFTAIGEWTKRCRHSSVSTEEFIRCVSDVAERDIAEAVRPWLEELELPQLPQLP</sequence>
<feature type="domain" description="Peptidase M1 membrane alanine aminopeptidase" evidence="2">
    <location>
        <begin position="285"/>
        <end position="474"/>
    </location>
</feature>
<dbReference type="SUPFAM" id="SSF55486">
    <property type="entry name" value="Metalloproteases ('zincins'), catalytic domain"/>
    <property type="match status" value="1"/>
</dbReference>
<organism evidence="4 5">
    <name type="scientific">Brevibacterium siliguriense</name>
    <dbReference type="NCBI Taxonomy" id="1136497"/>
    <lineage>
        <taxon>Bacteria</taxon>
        <taxon>Bacillati</taxon>
        <taxon>Actinomycetota</taxon>
        <taxon>Actinomycetes</taxon>
        <taxon>Micrococcales</taxon>
        <taxon>Brevibacteriaceae</taxon>
        <taxon>Brevibacterium</taxon>
    </lineage>
</organism>
<dbReference type="InterPro" id="IPR045357">
    <property type="entry name" value="Aminopeptidase_N-like_N"/>
</dbReference>
<dbReference type="Gene3D" id="2.60.40.1730">
    <property type="entry name" value="tricorn interacting facor f3 domain"/>
    <property type="match status" value="1"/>
</dbReference>
<reference evidence="5" key="1">
    <citation type="submission" date="2016-10" db="EMBL/GenBank/DDBJ databases">
        <authorList>
            <person name="Varghese N."/>
            <person name="Submissions S."/>
        </authorList>
    </citation>
    <scope>NUCLEOTIDE SEQUENCE [LARGE SCALE GENOMIC DNA]</scope>
    <source>
        <strain evidence="5">DSM 23676</strain>
    </source>
</reference>
<dbReference type="GO" id="GO:0042277">
    <property type="term" value="F:peptide binding"/>
    <property type="evidence" value="ECO:0007669"/>
    <property type="project" value="TreeGrafter"/>
</dbReference>
<dbReference type="Proteomes" id="UP000199597">
    <property type="component" value="Chromosome I"/>
</dbReference>
<feature type="region of interest" description="Disordered" evidence="1">
    <location>
        <begin position="242"/>
        <end position="262"/>
    </location>
</feature>
<evidence type="ECO:0000313" key="5">
    <source>
        <dbReference type="Proteomes" id="UP000199597"/>
    </source>
</evidence>
<feature type="domain" description="Aminopeptidase N-like N-terminal" evidence="3">
    <location>
        <begin position="17"/>
        <end position="186"/>
    </location>
</feature>
<dbReference type="InterPro" id="IPR027268">
    <property type="entry name" value="Peptidase_M4/M1_CTD_sf"/>
</dbReference>
<dbReference type="Pfam" id="PF17900">
    <property type="entry name" value="Peptidase_M1_N"/>
    <property type="match status" value="1"/>
</dbReference>
<dbReference type="GO" id="GO:0005615">
    <property type="term" value="C:extracellular space"/>
    <property type="evidence" value="ECO:0007669"/>
    <property type="project" value="TreeGrafter"/>
</dbReference>
<protein>
    <submittedName>
        <fullName evidence="4">Peptidase family M1</fullName>
    </submittedName>
</protein>
<dbReference type="AlphaFoldDB" id="A0A1H1T345"/>
<evidence type="ECO:0000313" key="4">
    <source>
        <dbReference type="EMBL" id="SDS54614.1"/>
    </source>
</evidence>
<evidence type="ECO:0000259" key="2">
    <source>
        <dbReference type="Pfam" id="PF01433"/>
    </source>
</evidence>
<dbReference type="SUPFAM" id="SSF63737">
    <property type="entry name" value="Leukotriene A4 hydrolase N-terminal domain"/>
    <property type="match status" value="1"/>
</dbReference>
<dbReference type="STRING" id="1136497.SAMN04489752_1947"/>
<evidence type="ECO:0000259" key="3">
    <source>
        <dbReference type="Pfam" id="PF17900"/>
    </source>
</evidence>
<dbReference type="Pfam" id="PF01433">
    <property type="entry name" value="Peptidase_M1"/>
    <property type="match status" value="1"/>
</dbReference>
<dbReference type="InterPro" id="IPR014782">
    <property type="entry name" value="Peptidase_M1_dom"/>
</dbReference>